<reference evidence="1 2" key="1">
    <citation type="submission" date="2018-10" db="EMBL/GenBank/DDBJ databases">
        <title>Genome assembly for a Yunnan-Guizhou Plateau 3E fish, Anabarilius grahami (Regan), and its evolutionary and genetic applications.</title>
        <authorList>
            <person name="Jiang W."/>
        </authorList>
    </citation>
    <scope>NUCLEOTIDE SEQUENCE [LARGE SCALE GENOMIC DNA]</scope>
    <source>
        <strain evidence="1">AG-KIZ</strain>
        <tissue evidence="1">Muscle</tissue>
    </source>
</reference>
<dbReference type="AlphaFoldDB" id="A0A3N0XW63"/>
<evidence type="ECO:0000313" key="1">
    <source>
        <dbReference type="EMBL" id="ROJ78956.1"/>
    </source>
</evidence>
<comment type="caution">
    <text evidence="1">The sequence shown here is derived from an EMBL/GenBank/DDBJ whole genome shotgun (WGS) entry which is preliminary data.</text>
</comment>
<accession>A0A3N0XW63</accession>
<proteinExistence type="predicted"/>
<protein>
    <submittedName>
        <fullName evidence="1">Uncharacterized protein</fullName>
    </submittedName>
</protein>
<gene>
    <name evidence="1" type="ORF">DPX16_15481</name>
</gene>
<sequence>MAISGLADLTAHSWFGSQGSRLHSCGHEFIFSHLPVLGAKLWVYRCLFCAERQLLEVDSVEHLSGGMMVQGFGDSHLHGVKVAIPHLLSYTGCPECQASLLSAASAAWQLIIQGQIPGNVAQHFKSRPDSWQWCTLFEALLDGKQPGRLPVEVKDLVLPSTAQEKLSFMGRANGESADGAFSMLILGRNLHKAGHTLEDFKPYLKPDFHP</sequence>
<evidence type="ECO:0000313" key="2">
    <source>
        <dbReference type="Proteomes" id="UP000281406"/>
    </source>
</evidence>
<dbReference type="Proteomes" id="UP000281406">
    <property type="component" value="Unassembled WGS sequence"/>
</dbReference>
<dbReference type="EMBL" id="RJVU01059333">
    <property type="protein sequence ID" value="ROJ78956.1"/>
    <property type="molecule type" value="Genomic_DNA"/>
</dbReference>
<organism evidence="1 2">
    <name type="scientific">Anabarilius grahami</name>
    <name type="common">Kanglang fish</name>
    <name type="synonym">Barilius grahami</name>
    <dbReference type="NCBI Taxonomy" id="495550"/>
    <lineage>
        <taxon>Eukaryota</taxon>
        <taxon>Metazoa</taxon>
        <taxon>Chordata</taxon>
        <taxon>Craniata</taxon>
        <taxon>Vertebrata</taxon>
        <taxon>Euteleostomi</taxon>
        <taxon>Actinopterygii</taxon>
        <taxon>Neopterygii</taxon>
        <taxon>Teleostei</taxon>
        <taxon>Ostariophysi</taxon>
        <taxon>Cypriniformes</taxon>
        <taxon>Xenocyprididae</taxon>
        <taxon>Xenocypridinae</taxon>
        <taxon>Xenocypridinae incertae sedis</taxon>
        <taxon>Anabarilius</taxon>
    </lineage>
</organism>
<name>A0A3N0XW63_ANAGA</name>
<keyword evidence="2" id="KW-1185">Reference proteome</keyword>